<organism evidence="2 3">
    <name type="scientific">Planosporangium thailandense</name>
    <dbReference type="NCBI Taxonomy" id="765197"/>
    <lineage>
        <taxon>Bacteria</taxon>
        <taxon>Bacillati</taxon>
        <taxon>Actinomycetota</taxon>
        <taxon>Actinomycetes</taxon>
        <taxon>Micromonosporales</taxon>
        <taxon>Micromonosporaceae</taxon>
        <taxon>Planosporangium</taxon>
    </lineage>
</organism>
<comment type="similarity">
    <text evidence="1">Belongs to the cytochrome P450 family.</text>
</comment>
<evidence type="ECO:0000256" key="1">
    <source>
        <dbReference type="ARBA" id="ARBA00010617"/>
    </source>
</evidence>
<name>A0ABX0Y2X3_9ACTN</name>
<accession>A0ABX0Y2X3</accession>
<proteinExistence type="inferred from homology"/>
<reference evidence="2 3" key="1">
    <citation type="submission" date="2020-03" db="EMBL/GenBank/DDBJ databases">
        <title>WGS of the type strain of Planosporangium spp.</title>
        <authorList>
            <person name="Thawai C."/>
        </authorList>
    </citation>
    <scope>NUCLEOTIDE SEQUENCE [LARGE SCALE GENOMIC DNA]</scope>
    <source>
        <strain evidence="2 3">TBRC 5610</strain>
    </source>
</reference>
<dbReference type="PANTHER" id="PTHR46696">
    <property type="entry name" value="P450, PUTATIVE (EUROFUNG)-RELATED"/>
    <property type="match status" value="1"/>
</dbReference>
<dbReference type="EMBL" id="JAATVY010000014">
    <property type="protein sequence ID" value="NJC71920.1"/>
    <property type="molecule type" value="Genomic_DNA"/>
</dbReference>
<dbReference type="Gene3D" id="1.10.630.10">
    <property type="entry name" value="Cytochrome P450"/>
    <property type="match status" value="1"/>
</dbReference>
<dbReference type="InterPro" id="IPR001128">
    <property type="entry name" value="Cyt_P450"/>
</dbReference>
<dbReference type="SUPFAM" id="SSF48264">
    <property type="entry name" value="Cytochrome P450"/>
    <property type="match status" value="1"/>
</dbReference>
<evidence type="ECO:0000313" key="3">
    <source>
        <dbReference type="Proteomes" id="UP000722989"/>
    </source>
</evidence>
<dbReference type="InterPro" id="IPR002397">
    <property type="entry name" value="Cyt_P450_B"/>
</dbReference>
<dbReference type="CDD" id="cd11029">
    <property type="entry name" value="CYP107-like"/>
    <property type="match status" value="1"/>
</dbReference>
<keyword evidence="3" id="KW-1185">Reference proteome</keyword>
<evidence type="ECO:0000313" key="2">
    <source>
        <dbReference type="EMBL" id="NJC71920.1"/>
    </source>
</evidence>
<dbReference type="PRINTS" id="PR00359">
    <property type="entry name" value="BP450"/>
</dbReference>
<gene>
    <name evidence="2" type="ORF">HC031_19685</name>
</gene>
<dbReference type="Proteomes" id="UP000722989">
    <property type="component" value="Unassembled WGS sequence"/>
</dbReference>
<comment type="caution">
    <text evidence="2">The sequence shown here is derived from an EMBL/GenBank/DDBJ whole genome shotgun (WGS) entry which is preliminary data.</text>
</comment>
<sequence>MTLPDGSAVWLVTRYADVRAALADPRLSLSKANATGGWRGFSLPPALDANLLNMDPPDHTRIRRLVGQAFTARRIDRLRPWVQHVADNLLDTVAPTGRADLIADLAGPLPVAVICELIGVPEANRPDFRSWTDAMIAPPPDDPRAAAKAVGAIHTFLADLVAARRAEPGHDLLSAMIAARDEDDRLSEDELTSLAFLILFAGYENSVHTIGNGLLTLLRHPDALANLRAEPQHVTSAVEEILRFEPPSPVAIRRFPTEDITIGGVTVPKGETVLLAVAAANRDPDRFTEPEDFDPQRADNPHLTLGHGIHYCLGAPLARMEIEIAIGTVVRRFPAIKLAVSADELQWRPSFRSRALQALPVLLDARS</sequence>
<dbReference type="InterPro" id="IPR036396">
    <property type="entry name" value="Cyt_P450_sf"/>
</dbReference>
<dbReference type="PANTHER" id="PTHR46696:SF1">
    <property type="entry name" value="CYTOCHROME P450 YJIB-RELATED"/>
    <property type="match status" value="1"/>
</dbReference>
<dbReference type="Pfam" id="PF00067">
    <property type="entry name" value="p450"/>
    <property type="match status" value="1"/>
</dbReference>
<protein>
    <submittedName>
        <fullName evidence="2">Cytochrome P450</fullName>
    </submittedName>
</protein>